<keyword evidence="4" id="KW-1185">Reference proteome</keyword>
<keyword evidence="2" id="KW-1133">Transmembrane helix</keyword>
<evidence type="ECO:0000313" key="3">
    <source>
        <dbReference type="EMBL" id="MBU5669092.1"/>
    </source>
</evidence>
<dbReference type="InterPro" id="IPR007060">
    <property type="entry name" value="FtsL/DivIC"/>
</dbReference>
<evidence type="ECO:0000256" key="2">
    <source>
        <dbReference type="SAM" id="Phobius"/>
    </source>
</evidence>
<evidence type="ECO:0000256" key="1">
    <source>
        <dbReference type="SAM" id="Coils"/>
    </source>
</evidence>
<dbReference type="EMBL" id="JAHLQO010000003">
    <property type="protein sequence ID" value="MBU5669092.1"/>
    <property type="molecule type" value="Genomic_DNA"/>
</dbReference>
<feature type="coiled-coil region" evidence="1">
    <location>
        <begin position="47"/>
        <end position="81"/>
    </location>
</feature>
<dbReference type="Proteomes" id="UP000783742">
    <property type="component" value="Unassembled WGS sequence"/>
</dbReference>
<comment type="caution">
    <text evidence="3">The sequence shown here is derived from an EMBL/GenBank/DDBJ whole genome shotgun (WGS) entry which is preliminary data.</text>
</comment>
<reference evidence="3 4" key="1">
    <citation type="submission" date="2021-06" db="EMBL/GenBank/DDBJ databases">
        <authorList>
            <person name="Sun Q."/>
            <person name="Li D."/>
        </authorList>
    </citation>
    <scope>NUCLEOTIDE SEQUENCE [LARGE SCALE GENOMIC DNA]</scope>
    <source>
        <strain evidence="3 4">MSJ-1</strain>
    </source>
</reference>
<dbReference type="Pfam" id="PF04977">
    <property type="entry name" value="DivIC"/>
    <property type="match status" value="1"/>
</dbReference>
<accession>A0ABS6FHW5</accession>
<keyword evidence="1" id="KW-0175">Coiled coil</keyword>
<protein>
    <submittedName>
        <fullName evidence="3">Septum formation initiator family protein</fullName>
    </submittedName>
</protein>
<organism evidence="3 4">
    <name type="scientific">Peptoniphilus ovalis</name>
    <dbReference type="NCBI Taxonomy" id="2841503"/>
    <lineage>
        <taxon>Bacteria</taxon>
        <taxon>Bacillati</taxon>
        <taxon>Bacillota</taxon>
        <taxon>Tissierellia</taxon>
        <taxon>Tissierellales</taxon>
        <taxon>Peptoniphilaceae</taxon>
        <taxon>Peptoniphilus</taxon>
    </lineage>
</organism>
<gene>
    <name evidence="3" type="ORF">KQI68_04465</name>
</gene>
<evidence type="ECO:0000313" key="4">
    <source>
        <dbReference type="Proteomes" id="UP000783742"/>
    </source>
</evidence>
<proteinExistence type="predicted"/>
<sequence length="135" mass="15461">MLKKATKTSKKRYNINRNRFLQNKPFLLTMAIVIIVIAATTLMYTQIAGLDREILKQKNEIDELNKTMSTLTGEIKKVKSSSQIAEEAMYKLGMIYPSEDQIVYIDSKEEKTTGDINYNVFLSPIVSVLRSFTKD</sequence>
<feature type="transmembrane region" description="Helical" evidence="2">
    <location>
        <begin position="26"/>
        <end position="47"/>
    </location>
</feature>
<dbReference type="RefSeq" id="WP_216548941.1">
    <property type="nucleotide sequence ID" value="NZ_JAHLQO010000003.1"/>
</dbReference>
<keyword evidence="2" id="KW-0472">Membrane</keyword>
<keyword evidence="2" id="KW-0812">Transmembrane</keyword>
<name>A0ABS6FHW5_9FIRM</name>